<dbReference type="RefSeq" id="WP_148704764.1">
    <property type="nucleotide sequence ID" value="NZ_CP009507.1"/>
</dbReference>
<name>A0A0E3L9Y7_9EURY</name>
<proteinExistence type="predicted"/>
<dbReference type="Proteomes" id="UP000033092">
    <property type="component" value="Chromosome"/>
</dbReference>
<protein>
    <submittedName>
        <fullName evidence="1">Uncharacterized protein</fullName>
    </submittedName>
</protein>
<dbReference type="AlphaFoldDB" id="A0A0E3L9Y7"/>
<dbReference type="GeneID" id="41604361"/>
<dbReference type="HOGENOM" id="CLU_062566_0_0_2"/>
<evidence type="ECO:0000313" key="1">
    <source>
        <dbReference type="EMBL" id="AKB31091.1"/>
    </source>
</evidence>
<dbReference type="PATRIC" id="fig|1434119.4.peg.512"/>
<organism evidence="1 2">
    <name type="scientific">Methanosarcina siciliae HI350</name>
    <dbReference type="NCBI Taxonomy" id="1434119"/>
    <lineage>
        <taxon>Archaea</taxon>
        <taxon>Methanobacteriati</taxon>
        <taxon>Methanobacteriota</taxon>
        <taxon>Stenosarchaea group</taxon>
        <taxon>Methanomicrobia</taxon>
        <taxon>Methanosarcinales</taxon>
        <taxon>Methanosarcinaceae</taxon>
        <taxon>Methanosarcina</taxon>
    </lineage>
</organism>
<accession>A0A0E3L9Y7</accession>
<dbReference type="EMBL" id="CP009507">
    <property type="protein sequence ID" value="AKB31091.1"/>
    <property type="molecule type" value="Genomic_DNA"/>
</dbReference>
<gene>
    <name evidence="1" type="ORF">MSSIH_0401</name>
</gene>
<sequence length="307" mass="33583">MRKLIIGLGIVAMLAVLSFGQATNFGSNVINTKDGGSVQYELEGSLPSINDTVKIYTIRNSIVTTESVAEIGSKFGFVNCSPSNADPGTIGMFDGEKHLFVYEKSGAIWYAIPSKMDPVVDMQPNLPDDEIAKKIATDFLVSTNCLPQDAKFNEIVADQQITAEKGTDKVIQSYNTTLQVRYQREINGIPVVGPGSKLKVFIGDNNGVVGMFKVWRDVMPDINIKIKTPEKAYSDLVEGNDIVLPVRADGDKVIIKNVTLGYWMEPADKEQTNVLPVYIFKGDVIDSNGKYSGQYEGYVYATEGGLI</sequence>
<dbReference type="KEGG" id="msz:MSSIH_0401"/>
<evidence type="ECO:0000313" key="2">
    <source>
        <dbReference type="Proteomes" id="UP000033092"/>
    </source>
</evidence>
<reference evidence="1 2" key="1">
    <citation type="submission" date="2014-07" db="EMBL/GenBank/DDBJ databases">
        <title>Methanogenic archaea and the global carbon cycle.</title>
        <authorList>
            <person name="Henriksen J.R."/>
            <person name="Luke J."/>
            <person name="Reinhart S."/>
            <person name="Benedict M.N."/>
            <person name="Youngblut N.D."/>
            <person name="Metcalf M.E."/>
            <person name="Whitaker R.J."/>
            <person name="Metcalf W.W."/>
        </authorList>
    </citation>
    <scope>NUCLEOTIDE SEQUENCE [LARGE SCALE GENOMIC DNA]</scope>
    <source>
        <strain evidence="1 2">HI350</strain>
    </source>
</reference>